<proteinExistence type="predicted"/>
<name>A0A482IB84_9CAUD</name>
<dbReference type="RefSeq" id="YP_009844386.1">
    <property type="nucleotide sequence ID" value="NC_048755.1"/>
</dbReference>
<protein>
    <recommendedName>
        <fullName evidence="3">WYL domain-containing protein</fullName>
    </recommendedName>
</protein>
<evidence type="ECO:0008006" key="3">
    <source>
        <dbReference type="Google" id="ProtNLM"/>
    </source>
</evidence>
<organism evidence="1 2">
    <name type="scientific">Stenotrophomonas phage YB07</name>
    <dbReference type="NCBI Taxonomy" id="2555548"/>
    <lineage>
        <taxon>Viruses</taxon>
        <taxon>Duplodnaviria</taxon>
        <taxon>Heunggongvirae</taxon>
        <taxon>Uroviricota</taxon>
        <taxon>Caudoviricetes</taxon>
        <taxon>Menderavirus</taxon>
        <taxon>Menderavirus IMESM1</taxon>
    </lineage>
</organism>
<dbReference type="GeneID" id="55614710"/>
<dbReference type="EMBL" id="MK580972">
    <property type="protein sequence ID" value="QBP06236.1"/>
    <property type="molecule type" value="Genomic_DNA"/>
</dbReference>
<reference evidence="1 2" key="1">
    <citation type="submission" date="2019-02" db="EMBL/GenBank/DDBJ databases">
        <authorList>
            <person name="He Y."/>
            <person name="Shi H."/>
            <person name="Li J."/>
            <person name="Sun Y."/>
        </authorList>
    </citation>
    <scope>NUCLEOTIDE SEQUENCE [LARGE SCALE GENOMIC DNA]</scope>
</reference>
<evidence type="ECO:0000313" key="1">
    <source>
        <dbReference type="EMBL" id="QBP06236.1"/>
    </source>
</evidence>
<dbReference type="Proteomes" id="UP000294655">
    <property type="component" value="Segment"/>
</dbReference>
<evidence type="ECO:0000313" key="2">
    <source>
        <dbReference type="Proteomes" id="UP000294655"/>
    </source>
</evidence>
<dbReference type="KEGG" id="vg:55614710"/>
<sequence>MTPIELGQAILDGLNRDVEVRVTFTKKDGSETTRSFGRDKDFVPNGPRLTEDTKYLNLWSIDDSGYRTIILESIKMVAC</sequence>
<accession>A0A482IB84</accession>